<sequence>LVTFGASHLVSASFYQTFIEGQRLDPGREVMTSFTMPPKNKKAQQEVTGDLSKDVTKQAKKPNGEMLHTFLGICKRELETTKDVGPRLSKDSWPKIREDNVWFYQRVKYNAWTWLLRRIGNGFNAEARTFHLPPEEWDALIKINENISTFRKCGLPYEDLLETIFANRVSTSQYATGPARNNFINTATSDVAPNFNIEDENNVPTNLVEEDIDTYFTDHHYEPSGGSFRTWSEAIFSEFID</sequence>
<evidence type="ECO:0000313" key="2">
    <source>
        <dbReference type="Proteomes" id="UP000541444"/>
    </source>
</evidence>
<name>A0A7J7N6M6_9MAGN</name>
<reference evidence="1 2" key="1">
    <citation type="journal article" date="2020" name="IScience">
        <title>Genome Sequencing of the Endangered Kingdonia uniflora (Circaeasteraceae, Ranunculales) Reveals Potential Mechanisms of Evolutionary Specialization.</title>
        <authorList>
            <person name="Sun Y."/>
            <person name="Deng T."/>
            <person name="Zhang A."/>
            <person name="Moore M.J."/>
            <person name="Landis J.B."/>
            <person name="Lin N."/>
            <person name="Zhang H."/>
            <person name="Zhang X."/>
            <person name="Huang J."/>
            <person name="Zhang X."/>
            <person name="Sun H."/>
            <person name="Wang H."/>
        </authorList>
    </citation>
    <scope>NUCLEOTIDE SEQUENCE [LARGE SCALE GENOMIC DNA]</scope>
    <source>
        <strain evidence="1">TB1705</strain>
        <tissue evidence="1">Leaf</tissue>
    </source>
</reference>
<protein>
    <submittedName>
        <fullName evidence="1">Uncharacterized protein</fullName>
    </submittedName>
</protein>
<dbReference type="PANTHER" id="PTHR31704">
    <property type="entry name" value="MYB/SANT-LIKE DNA-BINDING DOMAIN PROTEIN-RELATED"/>
    <property type="match status" value="1"/>
</dbReference>
<proteinExistence type="predicted"/>
<accession>A0A7J7N6M6</accession>
<organism evidence="1 2">
    <name type="scientific">Kingdonia uniflora</name>
    <dbReference type="NCBI Taxonomy" id="39325"/>
    <lineage>
        <taxon>Eukaryota</taxon>
        <taxon>Viridiplantae</taxon>
        <taxon>Streptophyta</taxon>
        <taxon>Embryophyta</taxon>
        <taxon>Tracheophyta</taxon>
        <taxon>Spermatophyta</taxon>
        <taxon>Magnoliopsida</taxon>
        <taxon>Ranunculales</taxon>
        <taxon>Circaeasteraceae</taxon>
        <taxon>Kingdonia</taxon>
    </lineage>
</organism>
<evidence type="ECO:0000313" key="1">
    <source>
        <dbReference type="EMBL" id="KAF6162548.1"/>
    </source>
</evidence>
<dbReference type="Proteomes" id="UP000541444">
    <property type="component" value="Unassembled WGS sequence"/>
</dbReference>
<comment type="caution">
    <text evidence="1">The sequence shown here is derived from an EMBL/GenBank/DDBJ whole genome shotgun (WGS) entry which is preliminary data.</text>
</comment>
<dbReference type="PANTHER" id="PTHR31704:SF37">
    <property type="entry name" value="HEAT SHOCK PROTEIN"/>
    <property type="match status" value="1"/>
</dbReference>
<feature type="non-terminal residue" evidence="1">
    <location>
        <position position="1"/>
    </location>
</feature>
<dbReference type="EMBL" id="JACGCM010001019">
    <property type="protein sequence ID" value="KAF6162548.1"/>
    <property type="molecule type" value="Genomic_DNA"/>
</dbReference>
<keyword evidence="2" id="KW-1185">Reference proteome</keyword>
<gene>
    <name evidence="1" type="ORF">GIB67_003094</name>
</gene>
<dbReference type="AlphaFoldDB" id="A0A7J7N6M6"/>